<dbReference type="PRINTS" id="PR00605">
    <property type="entry name" value="CYTCHROMECIC"/>
</dbReference>
<keyword evidence="9" id="KW-0812">Transmembrane</keyword>
<evidence type="ECO:0000256" key="6">
    <source>
        <dbReference type="ARBA" id="ARBA00022982"/>
    </source>
</evidence>
<protein>
    <submittedName>
        <fullName evidence="11">Cytochrome c</fullName>
    </submittedName>
</protein>
<evidence type="ECO:0000256" key="4">
    <source>
        <dbReference type="ARBA" id="ARBA00022660"/>
    </source>
</evidence>
<feature type="domain" description="Cytochrome c" evidence="10">
    <location>
        <begin position="228"/>
        <end position="337"/>
    </location>
</feature>
<dbReference type="AlphaFoldDB" id="A0A7Z0I2T5"/>
<keyword evidence="6" id="KW-0249">Electron transport</keyword>
<proteinExistence type="predicted"/>
<dbReference type="InterPro" id="IPR009056">
    <property type="entry name" value="Cyt_c-like_dom"/>
</dbReference>
<evidence type="ECO:0000256" key="1">
    <source>
        <dbReference type="ARBA" id="ARBA00001926"/>
    </source>
</evidence>
<dbReference type="GO" id="GO:0009055">
    <property type="term" value="F:electron transfer activity"/>
    <property type="evidence" value="ECO:0007669"/>
    <property type="project" value="InterPro"/>
</dbReference>
<dbReference type="GO" id="GO:0020037">
    <property type="term" value="F:heme binding"/>
    <property type="evidence" value="ECO:0007669"/>
    <property type="project" value="InterPro"/>
</dbReference>
<evidence type="ECO:0000313" key="11">
    <source>
        <dbReference type="EMBL" id="NYS26868.1"/>
    </source>
</evidence>
<evidence type="ECO:0000259" key="10">
    <source>
        <dbReference type="PROSITE" id="PS51007"/>
    </source>
</evidence>
<feature type="non-terminal residue" evidence="11">
    <location>
        <position position="1"/>
    </location>
</feature>
<evidence type="ECO:0000256" key="2">
    <source>
        <dbReference type="ARBA" id="ARBA00022448"/>
    </source>
</evidence>
<keyword evidence="9" id="KW-1133">Transmembrane helix</keyword>
<evidence type="ECO:0000256" key="9">
    <source>
        <dbReference type="SAM" id="Phobius"/>
    </source>
</evidence>
<dbReference type="Proteomes" id="UP000529417">
    <property type="component" value="Unassembled WGS sequence"/>
</dbReference>
<gene>
    <name evidence="11" type="ORF">HUK65_18080</name>
</gene>
<feature type="domain" description="Cytochrome c" evidence="10">
    <location>
        <begin position="376"/>
        <end position="464"/>
    </location>
</feature>
<keyword evidence="9" id="KW-0472">Membrane</keyword>
<evidence type="ECO:0000256" key="7">
    <source>
        <dbReference type="ARBA" id="ARBA00023004"/>
    </source>
</evidence>
<comment type="cofactor">
    <cofactor evidence="1">
        <name>heme c</name>
        <dbReference type="ChEBI" id="CHEBI:61717"/>
    </cofactor>
</comment>
<dbReference type="PANTHER" id="PTHR35008:SF8">
    <property type="entry name" value="ALCOHOL DEHYDROGENASE CYTOCHROME C SUBUNIT"/>
    <property type="match status" value="1"/>
</dbReference>
<name>A0A7Z0I2T5_9RHOB</name>
<feature type="domain" description="Cytochrome c" evidence="10">
    <location>
        <begin position="89"/>
        <end position="187"/>
    </location>
</feature>
<keyword evidence="4" id="KW-0679">Respiratory chain</keyword>
<dbReference type="InterPro" id="IPR036909">
    <property type="entry name" value="Cyt_c-like_dom_sf"/>
</dbReference>
<keyword evidence="12" id="KW-1185">Reference proteome</keyword>
<dbReference type="RefSeq" id="WP_179907659.1">
    <property type="nucleotide sequence ID" value="NZ_JACBXS010000093.1"/>
</dbReference>
<dbReference type="Pfam" id="PF13442">
    <property type="entry name" value="Cytochrome_CBB3"/>
    <property type="match status" value="1"/>
</dbReference>
<dbReference type="GO" id="GO:0005506">
    <property type="term" value="F:iron ion binding"/>
    <property type="evidence" value="ECO:0007669"/>
    <property type="project" value="InterPro"/>
</dbReference>
<dbReference type="PROSITE" id="PS51007">
    <property type="entry name" value="CYTC"/>
    <property type="match status" value="3"/>
</dbReference>
<keyword evidence="5 8" id="KW-0479">Metal-binding</keyword>
<evidence type="ECO:0000256" key="8">
    <source>
        <dbReference type="PROSITE-ProRule" id="PRU00433"/>
    </source>
</evidence>
<accession>A0A7Z0I2T5</accession>
<dbReference type="Gene3D" id="1.10.760.10">
    <property type="entry name" value="Cytochrome c-like domain"/>
    <property type="match status" value="2"/>
</dbReference>
<evidence type="ECO:0000256" key="5">
    <source>
        <dbReference type="ARBA" id="ARBA00022723"/>
    </source>
</evidence>
<dbReference type="PANTHER" id="PTHR35008">
    <property type="entry name" value="BLL4482 PROTEIN-RELATED"/>
    <property type="match status" value="1"/>
</dbReference>
<feature type="transmembrane region" description="Helical" evidence="9">
    <location>
        <begin position="496"/>
        <end position="519"/>
    </location>
</feature>
<evidence type="ECO:0000313" key="12">
    <source>
        <dbReference type="Proteomes" id="UP000529417"/>
    </source>
</evidence>
<reference evidence="11 12" key="1">
    <citation type="journal article" date="2000" name="Arch. Microbiol.">
        <title>Rhodobaca bogoriensis gen. nov. and sp. nov., an alkaliphilic purple nonsulfur bacterium from African Rift Valley soda lakes.</title>
        <authorList>
            <person name="Milford A.D."/>
            <person name="Achenbach L.A."/>
            <person name="Jung D.O."/>
            <person name="Madigan M.T."/>
        </authorList>
    </citation>
    <scope>NUCLEOTIDE SEQUENCE [LARGE SCALE GENOMIC DNA]</scope>
    <source>
        <strain evidence="11 12">2376</strain>
    </source>
</reference>
<sequence length="533" mass="58219">SSPTSVASPASSQEPEIIQTIMNRTLRHWTSPDESLSTAGSRIADAPGLQPDALLSRQPSQSVPALCHLVAGAALLLVSSPVFSQTNQTQSEQGEYVARAAGCMSCHGEDLAGGYQVETPMGTIVASNISPSQEYGIGGYSRDDLARVLREGVSPDRRLYPAMPYASFRGMTDTDIDVLHIWLQDQEPVERAPDQQTDLPFPFNIRTGVMAWNWLYLGDRDLPQFDDPVLSRGAYLVDHLGHCGECHTPRNDLFGVQNDQYLAGEVIDGWLAPNLTSHPVSGLGAWAAQDIVDYLGKGTAGNIVQAAGPMGTFVKHGTSHLDEDDLFAIAAYLQTIPAIDTRNRDIPLLVPMAERDRPQHRFNQIREEMTQAQARDDLSEPERLYLDHCAACHGVSGQGQPQAFYPPLVQNAALRREDPRNLLTVLSHGVPAGKLYRMPAMPGFADELSDDQIAMLANYTRITFGGRQDSTLTAADVGQARDQDDDMPATLRSLQVAAWVALIAGITLLVGGTLLWWVLARRRGLRRQEGVRP</sequence>
<dbReference type="InterPro" id="IPR051459">
    <property type="entry name" value="Cytochrome_c-type_DH"/>
</dbReference>
<keyword evidence="2" id="KW-0813">Transport</keyword>
<organism evidence="11 12">
    <name type="scientific">Rhabdonatronobacter sediminivivens</name>
    <dbReference type="NCBI Taxonomy" id="2743469"/>
    <lineage>
        <taxon>Bacteria</taxon>
        <taxon>Pseudomonadati</taxon>
        <taxon>Pseudomonadota</taxon>
        <taxon>Alphaproteobacteria</taxon>
        <taxon>Rhodobacterales</taxon>
        <taxon>Paracoccaceae</taxon>
        <taxon>Rhabdonatronobacter</taxon>
    </lineage>
</organism>
<comment type="caution">
    <text evidence="11">The sequence shown here is derived from an EMBL/GenBank/DDBJ whole genome shotgun (WGS) entry which is preliminary data.</text>
</comment>
<keyword evidence="3 8" id="KW-0349">Heme</keyword>
<evidence type="ECO:0000256" key="3">
    <source>
        <dbReference type="ARBA" id="ARBA00022617"/>
    </source>
</evidence>
<dbReference type="InterPro" id="IPR008168">
    <property type="entry name" value="Cyt_C_IC"/>
</dbReference>
<keyword evidence="7 8" id="KW-0408">Iron</keyword>
<dbReference type="EMBL" id="JACBXS010000093">
    <property type="protein sequence ID" value="NYS26868.1"/>
    <property type="molecule type" value="Genomic_DNA"/>
</dbReference>
<dbReference type="SUPFAM" id="SSF46626">
    <property type="entry name" value="Cytochrome c"/>
    <property type="match status" value="3"/>
</dbReference>